<dbReference type="SUPFAM" id="SSF55781">
    <property type="entry name" value="GAF domain-like"/>
    <property type="match status" value="1"/>
</dbReference>
<dbReference type="InterPro" id="IPR036388">
    <property type="entry name" value="WH-like_DNA-bd_sf"/>
</dbReference>
<proteinExistence type="predicted"/>
<dbReference type="InterPro" id="IPR050707">
    <property type="entry name" value="HTH_MetabolicPath_Reg"/>
</dbReference>
<comment type="caution">
    <text evidence="6">The sequence shown here is derived from an EMBL/GenBank/DDBJ whole genome shotgun (WGS) entry which is preliminary data.</text>
</comment>
<evidence type="ECO:0000256" key="3">
    <source>
        <dbReference type="ARBA" id="ARBA00023163"/>
    </source>
</evidence>
<dbReference type="SUPFAM" id="SSF46785">
    <property type="entry name" value="Winged helix' DNA-binding domain"/>
    <property type="match status" value="1"/>
</dbReference>
<dbReference type="Proteomes" id="UP000295106">
    <property type="component" value="Unassembled WGS sequence"/>
</dbReference>
<dbReference type="Pfam" id="PF01614">
    <property type="entry name" value="IclR_C"/>
    <property type="match status" value="1"/>
</dbReference>
<dbReference type="PROSITE" id="PS51077">
    <property type="entry name" value="HTH_ICLR"/>
    <property type="match status" value="1"/>
</dbReference>
<gene>
    <name evidence="6" type="ORF">EV684_12714</name>
</gene>
<dbReference type="Gene3D" id="1.10.10.10">
    <property type="entry name" value="Winged helix-like DNA-binding domain superfamily/Winged helix DNA-binding domain"/>
    <property type="match status" value="1"/>
</dbReference>
<dbReference type="OrthoDB" id="9000968at2"/>
<dbReference type="GO" id="GO:0003677">
    <property type="term" value="F:DNA binding"/>
    <property type="evidence" value="ECO:0007669"/>
    <property type="project" value="UniProtKB-KW"/>
</dbReference>
<evidence type="ECO:0000259" key="4">
    <source>
        <dbReference type="PROSITE" id="PS51077"/>
    </source>
</evidence>
<dbReference type="PROSITE" id="PS51078">
    <property type="entry name" value="ICLR_ED"/>
    <property type="match status" value="1"/>
</dbReference>
<feature type="domain" description="IclR-ED" evidence="5">
    <location>
        <begin position="77"/>
        <end position="250"/>
    </location>
</feature>
<dbReference type="Pfam" id="PF09339">
    <property type="entry name" value="HTH_IclR"/>
    <property type="match status" value="1"/>
</dbReference>
<organism evidence="6 7">
    <name type="scientific">Rubrivivax gelatinosus</name>
    <name type="common">Rhodocyclus gelatinosus</name>
    <name type="synonym">Rhodopseudomonas gelatinosa</name>
    <dbReference type="NCBI Taxonomy" id="28068"/>
    <lineage>
        <taxon>Bacteria</taxon>
        <taxon>Pseudomonadati</taxon>
        <taxon>Pseudomonadota</taxon>
        <taxon>Betaproteobacteria</taxon>
        <taxon>Burkholderiales</taxon>
        <taxon>Sphaerotilaceae</taxon>
        <taxon>Rubrivivax</taxon>
    </lineage>
</organism>
<keyword evidence="1" id="KW-0805">Transcription regulation</keyword>
<evidence type="ECO:0000256" key="2">
    <source>
        <dbReference type="ARBA" id="ARBA00023125"/>
    </source>
</evidence>
<dbReference type="PANTHER" id="PTHR30136">
    <property type="entry name" value="HELIX-TURN-HELIX TRANSCRIPTIONAL REGULATOR, ICLR FAMILY"/>
    <property type="match status" value="1"/>
</dbReference>
<feature type="domain" description="HTH iclR-type" evidence="4">
    <location>
        <begin position="15"/>
        <end position="76"/>
    </location>
</feature>
<dbReference type="Gene3D" id="3.30.450.40">
    <property type="match status" value="1"/>
</dbReference>
<evidence type="ECO:0000313" key="6">
    <source>
        <dbReference type="EMBL" id="TCO96883.1"/>
    </source>
</evidence>
<dbReference type="PANTHER" id="PTHR30136:SF24">
    <property type="entry name" value="HTH-TYPE TRANSCRIPTIONAL REPRESSOR ALLR"/>
    <property type="match status" value="1"/>
</dbReference>
<evidence type="ECO:0000259" key="5">
    <source>
        <dbReference type="PROSITE" id="PS51078"/>
    </source>
</evidence>
<protein>
    <submittedName>
        <fullName evidence="6">IclR family transcriptional regulator</fullName>
    </submittedName>
</protein>
<keyword evidence="2" id="KW-0238">DNA-binding</keyword>
<dbReference type="InterPro" id="IPR005471">
    <property type="entry name" value="Tscrpt_reg_IclR_N"/>
</dbReference>
<dbReference type="InterPro" id="IPR029016">
    <property type="entry name" value="GAF-like_dom_sf"/>
</dbReference>
<dbReference type="SMART" id="SM00346">
    <property type="entry name" value="HTH_ICLR"/>
    <property type="match status" value="1"/>
</dbReference>
<dbReference type="EMBL" id="SLXD01000027">
    <property type="protein sequence ID" value="TCO96883.1"/>
    <property type="molecule type" value="Genomic_DNA"/>
</dbReference>
<name>A0A4R2LZ48_RUBGE</name>
<dbReference type="GO" id="GO:0003700">
    <property type="term" value="F:DNA-binding transcription factor activity"/>
    <property type="evidence" value="ECO:0007669"/>
    <property type="project" value="TreeGrafter"/>
</dbReference>
<dbReference type="InterPro" id="IPR014757">
    <property type="entry name" value="Tscrpt_reg_IclR_C"/>
</dbReference>
<dbReference type="GO" id="GO:0045892">
    <property type="term" value="P:negative regulation of DNA-templated transcription"/>
    <property type="evidence" value="ECO:0007669"/>
    <property type="project" value="TreeGrafter"/>
</dbReference>
<keyword evidence="3" id="KW-0804">Transcription</keyword>
<accession>A0A4R2LZ48</accession>
<reference evidence="6 7" key="1">
    <citation type="submission" date="2019-03" db="EMBL/GenBank/DDBJ databases">
        <title>Genomic Encyclopedia of Type Strains, Phase IV (KMG-IV): sequencing the most valuable type-strain genomes for metagenomic binning, comparative biology and taxonomic classification.</title>
        <authorList>
            <person name="Goeker M."/>
        </authorList>
    </citation>
    <scope>NUCLEOTIDE SEQUENCE [LARGE SCALE GENOMIC DNA]</scope>
    <source>
        <strain evidence="6 7">DSM 1709</strain>
    </source>
</reference>
<sequence length="255" mass="26795">MTMALPMTDRPAALVPAVVRAVSVLDLLARERRPMSMAGLAAALKLPRSSVHGLCGTLLSCGYLRRADNGALLIGPGVMTLAAAFVASTHVAAEFDALWRETPPPDETLVLSVLNGADVVYIGVRNSARPLSLAFSLGMRLPAWVTSTGKAMLACLDPAEVRALVPPGATDVDALLAELAEARERGWAVDDGGVREGVYALAAPVVDTAGRPVAGIAFCINKAALDPATLSRQRELVIRAARTLSRRLGAREDNR</sequence>
<dbReference type="InterPro" id="IPR036390">
    <property type="entry name" value="WH_DNA-bd_sf"/>
</dbReference>
<evidence type="ECO:0000256" key="1">
    <source>
        <dbReference type="ARBA" id="ARBA00023015"/>
    </source>
</evidence>
<dbReference type="AlphaFoldDB" id="A0A4R2LZ48"/>
<evidence type="ECO:0000313" key="7">
    <source>
        <dbReference type="Proteomes" id="UP000295106"/>
    </source>
</evidence>